<reference evidence="1 2" key="1">
    <citation type="journal article" date="2019" name="Sci. Rep.">
        <title>Orb-weaving spider Araneus ventricosus genome elucidates the spidroin gene catalogue.</title>
        <authorList>
            <person name="Kono N."/>
            <person name="Nakamura H."/>
            <person name="Ohtoshi R."/>
            <person name="Moran D.A.P."/>
            <person name="Shinohara A."/>
            <person name="Yoshida Y."/>
            <person name="Fujiwara M."/>
            <person name="Mori M."/>
            <person name="Tomita M."/>
            <person name="Arakawa K."/>
        </authorList>
    </citation>
    <scope>NUCLEOTIDE SEQUENCE [LARGE SCALE GENOMIC DNA]</scope>
</reference>
<keyword evidence="2" id="KW-1185">Reference proteome</keyword>
<sequence>LEECDRENFQGCLERYVDDSCHQVLADYEIIASFIDENIQDCLGFYVDDPCHQVLADYEIIASFIDENIQDCLEYYVDDPCHQVLGTMKSLPVSSMKTFETVSNVMSMTHVIKY</sequence>
<feature type="non-terminal residue" evidence="1">
    <location>
        <position position="1"/>
    </location>
</feature>
<accession>A0A4Y2E266</accession>
<dbReference type="AlphaFoldDB" id="A0A4Y2E266"/>
<dbReference type="EMBL" id="BGPR01000470">
    <property type="protein sequence ID" value="GBM21964.1"/>
    <property type="molecule type" value="Genomic_DNA"/>
</dbReference>
<name>A0A4Y2E266_ARAVE</name>
<comment type="caution">
    <text evidence="1">The sequence shown here is derived from an EMBL/GenBank/DDBJ whole genome shotgun (WGS) entry which is preliminary data.</text>
</comment>
<protein>
    <submittedName>
        <fullName evidence="1">Uncharacterized protein</fullName>
    </submittedName>
</protein>
<evidence type="ECO:0000313" key="2">
    <source>
        <dbReference type="Proteomes" id="UP000499080"/>
    </source>
</evidence>
<gene>
    <name evidence="1" type="ORF">AVEN_187960-2_1</name>
</gene>
<proteinExistence type="predicted"/>
<organism evidence="1 2">
    <name type="scientific">Araneus ventricosus</name>
    <name type="common">Orbweaver spider</name>
    <name type="synonym">Epeira ventricosa</name>
    <dbReference type="NCBI Taxonomy" id="182803"/>
    <lineage>
        <taxon>Eukaryota</taxon>
        <taxon>Metazoa</taxon>
        <taxon>Ecdysozoa</taxon>
        <taxon>Arthropoda</taxon>
        <taxon>Chelicerata</taxon>
        <taxon>Arachnida</taxon>
        <taxon>Araneae</taxon>
        <taxon>Araneomorphae</taxon>
        <taxon>Entelegynae</taxon>
        <taxon>Araneoidea</taxon>
        <taxon>Araneidae</taxon>
        <taxon>Araneus</taxon>
    </lineage>
</organism>
<dbReference type="Proteomes" id="UP000499080">
    <property type="component" value="Unassembled WGS sequence"/>
</dbReference>
<evidence type="ECO:0000313" key="1">
    <source>
        <dbReference type="EMBL" id="GBM21964.1"/>
    </source>
</evidence>